<keyword evidence="5" id="KW-0472">Membrane</keyword>
<protein>
    <recommendedName>
        <fullName evidence="9">F5/8 type C domain-containing protein</fullName>
    </recommendedName>
</protein>
<feature type="chain" id="PRO_5046963490" description="F5/8 type C domain-containing protein" evidence="8">
    <location>
        <begin position="22"/>
        <end position="1011"/>
    </location>
</feature>
<feature type="compositionally biased region" description="Basic and acidic residues" evidence="7">
    <location>
        <begin position="916"/>
        <end position="930"/>
    </location>
</feature>
<evidence type="ECO:0000313" key="11">
    <source>
        <dbReference type="Proteomes" id="UP001159427"/>
    </source>
</evidence>
<dbReference type="SUPFAM" id="SSF49785">
    <property type="entry name" value="Galactose-binding domain-like"/>
    <property type="match status" value="1"/>
</dbReference>
<evidence type="ECO:0000256" key="2">
    <source>
        <dbReference type="ARBA" id="ARBA00004613"/>
    </source>
</evidence>
<dbReference type="Gene3D" id="2.60.120.260">
    <property type="entry name" value="Galactose-binding domain-like"/>
    <property type="match status" value="1"/>
</dbReference>
<dbReference type="Pfam" id="PF00754">
    <property type="entry name" value="F5_F8_type_C"/>
    <property type="match status" value="1"/>
</dbReference>
<proteinExistence type="predicted"/>
<keyword evidence="6" id="KW-1015">Disulfide bond</keyword>
<evidence type="ECO:0000259" key="9">
    <source>
        <dbReference type="PROSITE" id="PS50022"/>
    </source>
</evidence>
<feature type="signal peptide" evidence="8">
    <location>
        <begin position="1"/>
        <end position="21"/>
    </location>
</feature>
<keyword evidence="8" id="KW-0732">Signal</keyword>
<evidence type="ECO:0000256" key="4">
    <source>
        <dbReference type="ARBA" id="ARBA00022889"/>
    </source>
</evidence>
<accession>A0ABN8QZL7</accession>
<dbReference type="InterPro" id="IPR008979">
    <property type="entry name" value="Galactose-bd-like_sf"/>
</dbReference>
<keyword evidence="3" id="KW-0964">Secreted</keyword>
<dbReference type="PANTHER" id="PTHR46806:SF5">
    <property type="entry name" value="F5_8 TYPE C DOMAIN-CONTAINING PROTEIN"/>
    <property type="match status" value="1"/>
</dbReference>
<evidence type="ECO:0000256" key="8">
    <source>
        <dbReference type="SAM" id="SignalP"/>
    </source>
</evidence>
<reference evidence="10 11" key="1">
    <citation type="submission" date="2022-05" db="EMBL/GenBank/DDBJ databases">
        <authorList>
            <consortium name="Genoscope - CEA"/>
            <person name="William W."/>
        </authorList>
    </citation>
    <scope>NUCLEOTIDE SEQUENCE [LARGE SCALE GENOMIC DNA]</scope>
</reference>
<comment type="caution">
    <text evidence="10">The sequence shown here is derived from an EMBL/GenBank/DDBJ whole genome shotgun (WGS) entry which is preliminary data.</text>
</comment>
<evidence type="ECO:0000256" key="3">
    <source>
        <dbReference type="ARBA" id="ARBA00022525"/>
    </source>
</evidence>
<evidence type="ECO:0000256" key="6">
    <source>
        <dbReference type="ARBA" id="ARBA00023157"/>
    </source>
</evidence>
<keyword evidence="4" id="KW-0130">Cell adhesion</keyword>
<evidence type="ECO:0000256" key="1">
    <source>
        <dbReference type="ARBA" id="ARBA00004184"/>
    </source>
</evidence>
<gene>
    <name evidence="10" type="ORF">PEVE_00008195</name>
</gene>
<dbReference type="InterPro" id="IPR050633">
    <property type="entry name" value="Neuropilin_MCO_CoagFactor"/>
</dbReference>
<feature type="region of interest" description="Disordered" evidence="7">
    <location>
        <begin position="916"/>
        <end position="935"/>
    </location>
</feature>
<dbReference type="Pfam" id="PF02010">
    <property type="entry name" value="REJ"/>
    <property type="match status" value="1"/>
</dbReference>
<feature type="region of interest" description="Disordered" evidence="7">
    <location>
        <begin position="971"/>
        <end position="1011"/>
    </location>
</feature>
<evidence type="ECO:0000256" key="5">
    <source>
        <dbReference type="ARBA" id="ARBA00023136"/>
    </source>
</evidence>
<dbReference type="InterPro" id="IPR002859">
    <property type="entry name" value="PKD/REJ-like"/>
</dbReference>
<dbReference type="PROSITE" id="PS50022">
    <property type="entry name" value="FA58C_3"/>
    <property type="match status" value="1"/>
</dbReference>
<comment type="subcellular location">
    <subcellularLocation>
        <location evidence="1">Endomembrane system</location>
        <topology evidence="1">Peripheral membrane protein</topology>
    </subcellularLocation>
    <subcellularLocation>
        <location evidence="2">Secreted</location>
    </subcellularLocation>
</comment>
<evidence type="ECO:0000313" key="10">
    <source>
        <dbReference type="EMBL" id="CAH3172071.1"/>
    </source>
</evidence>
<feature type="non-terminal residue" evidence="10">
    <location>
        <position position="1011"/>
    </location>
</feature>
<name>A0ABN8QZL7_9CNID</name>
<dbReference type="SMART" id="SM00231">
    <property type="entry name" value="FA58C"/>
    <property type="match status" value="1"/>
</dbReference>
<feature type="domain" description="F5/8 type C" evidence="9">
    <location>
        <begin position="34"/>
        <end position="189"/>
    </location>
</feature>
<dbReference type="EMBL" id="CALNXI010001557">
    <property type="protein sequence ID" value="CAH3172071.1"/>
    <property type="molecule type" value="Genomic_DNA"/>
</dbReference>
<dbReference type="PANTHER" id="PTHR46806">
    <property type="entry name" value="F5/8 TYPE C DOMAIN-CONTAINING PROTEIN"/>
    <property type="match status" value="1"/>
</dbReference>
<organism evidence="10 11">
    <name type="scientific">Porites evermanni</name>
    <dbReference type="NCBI Taxonomy" id="104178"/>
    <lineage>
        <taxon>Eukaryota</taxon>
        <taxon>Metazoa</taxon>
        <taxon>Cnidaria</taxon>
        <taxon>Anthozoa</taxon>
        <taxon>Hexacorallia</taxon>
        <taxon>Scleractinia</taxon>
        <taxon>Fungiina</taxon>
        <taxon>Poritidae</taxon>
        <taxon>Porites</taxon>
    </lineage>
</organism>
<sequence length="1011" mass="111770">MASVGAFIITFVYGFLHCYNAKPNRETPEITATCFEPLGISDGRIKNSQLHASSAFHNDFNTFGPHRARLNITSWPQGYRSATDQLSSSWFKVEIGRIMVITGIATQGYGDVSVNEWLTAYILLYSQGKEDYTFFRERNGNNAQMFMGNHDSNTIQLNRVILPAKASSVMLRPISWTNNFAVRMELYGCHSDYYVVVWLMLANSPFTIEYLESWDDHRKSRSTAAGVEQEVTNLLKNILGFLSTRVLHFSPQESEKDGAMVKAQVLIECLREGQANILNKLIDEISSRHDTSFDTNFFTIQYAANEVDLLANVSLNLSKNLQTANEILTEERYRVEARISVKSGLVNSTSKKYDFKWEIFTIDEATGQFYTAVELKLNNETNIVINSEEMSKSLTLVRVSVKPKGFSTPFSYDYGFIKILPRLTVTVSGPDLLIKGGQPVQLLSDVKGILRDSFGAKAEKKNFFWTCWVEDSTSPNLLFPFTSVGENHKNTTECFVGGNLIKNTSNENLVFEADLLLSMRTYVFQVMVSQGRRFATASHKLRADTNISFAIKCVANCGQKVSIRKKFMFDTQCEGISCSAIKNYSWSLYVRLENGSHKSWGEINNLYTIALTSLNGPNLIFNGGDSSLNRSLLMGNKTYKIHIIAWIDGNSFRTDEHIFRTNSPPSRRDSNSGCFMEPRIGNAIETEFKISCVNWSDPDTPLSYQFSYQTNFGIVVFYTGWQPNVTTELPEGSKASNYSLYLKLQIIDSLGDSSLELITAQVWPPKASSVEDSQRKLDNLLESGDVNKAMQIAFSVLSAAGDSVTFSSIKFKNALLQKMTTVKIGSLQQATMVVGVVALATDSDNGISSDSQDNALSLLGNAANLISTELSSGSVDSDLIESIGTSLFSGIGNVLDAASSEAQTDTVERDEIKPKGSNEAEKVAMKEKSKQRARSSLNLVSRVAGSLLSTKDIGGEPTEFKTKSLKVLLDRQKSSNMGGKKLGQGPSGVALPSADSLFSGGKPPENIDSQV</sequence>
<keyword evidence="11" id="KW-1185">Reference proteome</keyword>
<evidence type="ECO:0000256" key="7">
    <source>
        <dbReference type="SAM" id="MobiDB-lite"/>
    </source>
</evidence>
<dbReference type="CDD" id="cd00057">
    <property type="entry name" value="FA58C"/>
    <property type="match status" value="1"/>
</dbReference>
<dbReference type="Proteomes" id="UP001159427">
    <property type="component" value="Unassembled WGS sequence"/>
</dbReference>
<dbReference type="InterPro" id="IPR000421">
    <property type="entry name" value="FA58C"/>
</dbReference>